<evidence type="ECO:0000259" key="2">
    <source>
        <dbReference type="Pfam" id="PF05678"/>
    </source>
</evidence>
<feature type="compositionally biased region" description="Acidic residues" evidence="1">
    <location>
        <begin position="64"/>
        <end position="74"/>
    </location>
</feature>
<dbReference type="PANTHER" id="PTHR34777:SF3">
    <property type="entry name" value="OS06G0530600 PROTEIN"/>
    <property type="match status" value="1"/>
</dbReference>
<organism evidence="3 4">
    <name type="scientific">Eragrostis curvula</name>
    <name type="common">weeping love grass</name>
    <dbReference type="NCBI Taxonomy" id="38414"/>
    <lineage>
        <taxon>Eukaryota</taxon>
        <taxon>Viridiplantae</taxon>
        <taxon>Streptophyta</taxon>
        <taxon>Embryophyta</taxon>
        <taxon>Tracheophyta</taxon>
        <taxon>Spermatophyta</taxon>
        <taxon>Magnoliopsida</taxon>
        <taxon>Liliopsida</taxon>
        <taxon>Poales</taxon>
        <taxon>Poaceae</taxon>
        <taxon>PACMAD clade</taxon>
        <taxon>Chloridoideae</taxon>
        <taxon>Eragrostideae</taxon>
        <taxon>Eragrostidinae</taxon>
        <taxon>Eragrostis</taxon>
    </lineage>
</organism>
<keyword evidence="4" id="KW-1185">Reference proteome</keyword>
<feature type="compositionally biased region" description="Low complexity" evidence="1">
    <location>
        <begin position="148"/>
        <end position="164"/>
    </location>
</feature>
<accession>A0A5J9TBG2</accession>
<feature type="compositionally biased region" description="Low complexity" evidence="1">
    <location>
        <begin position="124"/>
        <end position="134"/>
    </location>
</feature>
<dbReference type="AlphaFoldDB" id="A0A5J9TBG2"/>
<protein>
    <recommendedName>
        <fullName evidence="2">VQ domain-containing protein</fullName>
    </recommendedName>
</protein>
<dbReference type="Gramene" id="TVU08716">
    <property type="protein sequence ID" value="TVU08716"/>
    <property type="gene ID" value="EJB05_42128"/>
</dbReference>
<proteinExistence type="predicted"/>
<sequence length="209" mass="23059">MMTGPFAESSSSIQVAKLFVVTAEPIKSRANSWPFRSHLTNALKKNRVHTQLKLDSEAPLRFPEEEEEEQEEEIEASARMAMAVQQGSRQQQHDGVKVKFIETQFISSDAASFKAVVQRLTGKSPSTPAASHAPAPAPPQRPRPCRPSPFAGADAAPPQHQQAGHGHHFTMPAPKQEPQQRLEELYDLCDFGDLLYATSAGSRRDGFPY</sequence>
<feature type="compositionally biased region" description="Pro residues" evidence="1">
    <location>
        <begin position="135"/>
        <end position="147"/>
    </location>
</feature>
<dbReference type="InterPro" id="IPR008889">
    <property type="entry name" value="VQ"/>
</dbReference>
<name>A0A5J9TBG2_9POAL</name>
<evidence type="ECO:0000256" key="1">
    <source>
        <dbReference type="SAM" id="MobiDB-lite"/>
    </source>
</evidence>
<dbReference type="PANTHER" id="PTHR34777">
    <property type="entry name" value="VQ MOTIF-CONTAINING PROTEIN 10"/>
    <property type="match status" value="1"/>
</dbReference>
<feature type="region of interest" description="Disordered" evidence="1">
    <location>
        <begin position="54"/>
        <end position="74"/>
    </location>
</feature>
<reference evidence="3 4" key="1">
    <citation type="journal article" date="2019" name="Sci. Rep.">
        <title>A high-quality genome of Eragrostis curvula grass provides insights into Poaceae evolution and supports new strategies to enhance forage quality.</title>
        <authorList>
            <person name="Carballo J."/>
            <person name="Santos B.A.C.M."/>
            <person name="Zappacosta D."/>
            <person name="Garbus I."/>
            <person name="Selva J.P."/>
            <person name="Gallo C.A."/>
            <person name="Diaz A."/>
            <person name="Albertini E."/>
            <person name="Caccamo M."/>
            <person name="Echenique V."/>
        </authorList>
    </citation>
    <scope>NUCLEOTIDE SEQUENCE [LARGE SCALE GENOMIC DNA]</scope>
    <source>
        <strain evidence="4">cv. Victoria</strain>
        <tissue evidence="3">Leaf</tissue>
    </source>
</reference>
<dbReference type="OrthoDB" id="691083at2759"/>
<feature type="non-terminal residue" evidence="3">
    <location>
        <position position="1"/>
    </location>
</feature>
<feature type="region of interest" description="Disordered" evidence="1">
    <location>
        <begin position="122"/>
        <end position="182"/>
    </location>
</feature>
<dbReference type="Proteomes" id="UP000324897">
    <property type="component" value="Chromosome 3"/>
</dbReference>
<comment type="caution">
    <text evidence="3">The sequence shown here is derived from an EMBL/GenBank/DDBJ whole genome shotgun (WGS) entry which is preliminary data.</text>
</comment>
<dbReference type="InterPro" id="IPR039608">
    <property type="entry name" value="VQ_1/10"/>
</dbReference>
<feature type="domain" description="VQ" evidence="2">
    <location>
        <begin position="101"/>
        <end position="125"/>
    </location>
</feature>
<dbReference type="EMBL" id="RWGY01000039">
    <property type="protein sequence ID" value="TVU08716.1"/>
    <property type="molecule type" value="Genomic_DNA"/>
</dbReference>
<evidence type="ECO:0000313" key="3">
    <source>
        <dbReference type="EMBL" id="TVU08716.1"/>
    </source>
</evidence>
<evidence type="ECO:0000313" key="4">
    <source>
        <dbReference type="Proteomes" id="UP000324897"/>
    </source>
</evidence>
<gene>
    <name evidence="3" type="ORF">EJB05_42128</name>
</gene>
<dbReference type="Pfam" id="PF05678">
    <property type="entry name" value="VQ"/>
    <property type="match status" value="1"/>
</dbReference>